<evidence type="ECO:0000313" key="2">
    <source>
        <dbReference type="EMBL" id="PSK91112.1"/>
    </source>
</evidence>
<dbReference type="EMBL" id="PYGD01000006">
    <property type="protein sequence ID" value="PSK91112.1"/>
    <property type="molecule type" value="Genomic_DNA"/>
</dbReference>
<dbReference type="Proteomes" id="UP000240572">
    <property type="component" value="Unassembled WGS sequence"/>
</dbReference>
<comment type="caution">
    <text evidence="2">The sequence shown here is derived from an EMBL/GenBank/DDBJ whole genome shotgun (WGS) entry which is preliminary data.</text>
</comment>
<proteinExistence type="predicted"/>
<gene>
    <name evidence="2" type="ORF">B0I18_106123</name>
</gene>
<keyword evidence="3" id="KW-1185">Reference proteome</keyword>
<dbReference type="Pfam" id="PF14903">
    <property type="entry name" value="WG_beta_rep"/>
    <property type="match status" value="1"/>
</dbReference>
<reference evidence="2 3" key="1">
    <citation type="submission" date="2018-03" db="EMBL/GenBank/DDBJ databases">
        <title>Genomic Encyclopedia of Type Strains, Phase III (KMG-III): the genomes of soil and plant-associated and newly described type strains.</title>
        <authorList>
            <person name="Whitman W."/>
        </authorList>
    </citation>
    <scope>NUCLEOTIDE SEQUENCE [LARGE SCALE GENOMIC DNA]</scope>
    <source>
        <strain evidence="2 3">CGMCC 1.12700</strain>
    </source>
</reference>
<feature type="signal peptide" evidence="1">
    <location>
        <begin position="1"/>
        <end position="18"/>
    </location>
</feature>
<organism evidence="2 3">
    <name type="scientific">Taibaiella chishuiensis</name>
    <dbReference type="NCBI Taxonomy" id="1434707"/>
    <lineage>
        <taxon>Bacteria</taxon>
        <taxon>Pseudomonadati</taxon>
        <taxon>Bacteroidota</taxon>
        <taxon>Chitinophagia</taxon>
        <taxon>Chitinophagales</taxon>
        <taxon>Chitinophagaceae</taxon>
        <taxon>Taibaiella</taxon>
    </lineage>
</organism>
<dbReference type="AlphaFoldDB" id="A0A2P8D1N1"/>
<dbReference type="OrthoDB" id="697275at2"/>
<accession>A0A2P8D1N1</accession>
<evidence type="ECO:0000313" key="3">
    <source>
        <dbReference type="Proteomes" id="UP000240572"/>
    </source>
</evidence>
<sequence length="200" mass="22797">MNRFFALVFLLLPVACLAQRPADYWVAYTDTSSGDPLTGYKSLDGNIAIAAKYLWASDTFYTMAIVFDQGWIGINRKQEIILRPFIFDNGPDYVVEGLFRFVEGEKMGFADPDGHKVIPARYDFVTPFEEGLAAYTLGGYKQYDQSRQHWWWTGGYEQGFVNRDGQEFREAGPLQGKRRKALTREGKPVVLDGKGRIIKK</sequence>
<feature type="chain" id="PRO_5015166052" evidence="1">
    <location>
        <begin position="19"/>
        <end position="200"/>
    </location>
</feature>
<name>A0A2P8D1N1_9BACT</name>
<keyword evidence="1" id="KW-0732">Signal</keyword>
<evidence type="ECO:0000256" key="1">
    <source>
        <dbReference type="SAM" id="SignalP"/>
    </source>
</evidence>
<dbReference type="RefSeq" id="WP_106523720.1">
    <property type="nucleotide sequence ID" value="NZ_PYGD01000006.1"/>
</dbReference>
<protein>
    <submittedName>
        <fullName evidence="2">WG repeat protein</fullName>
    </submittedName>
</protein>
<dbReference type="InterPro" id="IPR032774">
    <property type="entry name" value="WG_beta_rep"/>
</dbReference>